<proteinExistence type="predicted"/>
<accession>A0A9W8VCL4</accession>
<evidence type="ECO:0000313" key="2">
    <source>
        <dbReference type="EMBL" id="KAJ4251819.1"/>
    </source>
</evidence>
<keyword evidence="3" id="KW-1185">Reference proteome</keyword>
<dbReference type="Proteomes" id="UP001152049">
    <property type="component" value="Unassembled WGS sequence"/>
</dbReference>
<protein>
    <submittedName>
        <fullName evidence="2">Uncharacterized protein</fullName>
    </submittedName>
</protein>
<organism evidence="2 3">
    <name type="scientific">Fusarium torreyae</name>
    <dbReference type="NCBI Taxonomy" id="1237075"/>
    <lineage>
        <taxon>Eukaryota</taxon>
        <taxon>Fungi</taxon>
        <taxon>Dikarya</taxon>
        <taxon>Ascomycota</taxon>
        <taxon>Pezizomycotina</taxon>
        <taxon>Sordariomycetes</taxon>
        <taxon>Hypocreomycetidae</taxon>
        <taxon>Hypocreales</taxon>
        <taxon>Nectriaceae</taxon>
        <taxon>Fusarium</taxon>
    </lineage>
</organism>
<evidence type="ECO:0000313" key="3">
    <source>
        <dbReference type="Proteomes" id="UP001152049"/>
    </source>
</evidence>
<name>A0A9W8VCL4_9HYPO</name>
<comment type="caution">
    <text evidence="2">The sequence shown here is derived from an EMBL/GenBank/DDBJ whole genome shotgun (WGS) entry which is preliminary data.</text>
</comment>
<feature type="compositionally biased region" description="Polar residues" evidence="1">
    <location>
        <begin position="376"/>
        <end position="391"/>
    </location>
</feature>
<dbReference type="OrthoDB" id="4733706at2759"/>
<dbReference type="AlphaFoldDB" id="A0A9W8VCL4"/>
<evidence type="ECO:0000256" key="1">
    <source>
        <dbReference type="SAM" id="MobiDB-lite"/>
    </source>
</evidence>
<gene>
    <name evidence="2" type="ORF">NW762_011116</name>
</gene>
<reference evidence="2" key="1">
    <citation type="submission" date="2022-09" db="EMBL/GenBank/DDBJ databases">
        <title>Fusarium specimens isolated from Avocado Roots.</title>
        <authorList>
            <person name="Stajich J."/>
            <person name="Roper C."/>
            <person name="Heimlech-Rivalta G."/>
        </authorList>
    </citation>
    <scope>NUCLEOTIDE SEQUENCE</scope>
    <source>
        <strain evidence="2">CF00136</strain>
    </source>
</reference>
<sequence length="450" mass="47433">MTLEEGMNTTDAPLTVAFYHHAAHIELSLLAQGRGRAFFPIWSSSPPSSGDCFLDLRVEVGIALEIEADIDVRTGFTIAIPDGSFLTYIPSSGIQETKLAEAGGSFEPIPLHVESGSALFKAALRTRFVLGLNLDPAVVDAVGEVGAYFNIPELAVNVHPTDTCGLEEARFLGISLGLWAEGDVSVGWKGDDALQADGERTFATTPLMLRETATDCLLDNPTSIMIGGAPPITSDAPKAPTTFEVAGAPPITCSKTATTVKVDGSSPSTTSSRAFATGSPQEPTSISNRMSFATFRNSTVTAPPSSCPDKLLQTMVATDVVELYTTIYSIIQAAAEPGETAAALVKTSVHNEDITHLPPSEILGTLVPQKDRTLARPTSQPSVPRESTPTYHGNGKSDITEHFKVVNSTLSPHHDGINFSVVPATAGDLGYKNTYALGGFLAVAVCFLVL</sequence>
<feature type="region of interest" description="Disordered" evidence="1">
    <location>
        <begin position="373"/>
        <end position="396"/>
    </location>
</feature>
<feature type="region of interest" description="Disordered" evidence="1">
    <location>
        <begin position="259"/>
        <end position="286"/>
    </location>
</feature>
<dbReference type="EMBL" id="JAOQAZ010000027">
    <property type="protein sequence ID" value="KAJ4251819.1"/>
    <property type="molecule type" value="Genomic_DNA"/>
</dbReference>